<dbReference type="PRINTS" id="PR00344">
    <property type="entry name" value="BCTRLSENSOR"/>
</dbReference>
<dbReference type="InterPro" id="IPR004358">
    <property type="entry name" value="Sig_transdc_His_kin-like_C"/>
</dbReference>
<feature type="region of interest" description="Disordered" evidence="8">
    <location>
        <begin position="236"/>
        <end position="257"/>
    </location>
</feature>
<dbReference type="InterPro" id="IPR011006">
    <property type="entry name" value="CheY-like_superfamily"/>
</dbReference>
<dbReference type="CDD" id="cd00082">
    <property type="entry name" value="HisKA"/>
    <property type="match status" value="1"/>
</dbReference>
<feature type="domain" description="PAS" evidence="11">
    <location>
        <begin position="135"/>
        <end position="184"/>
    </location>
</feature>
<comment type="catalytic activity">
    <reaction evidence="1">
        <text>ATP + protein L-histidine = ADP + protein N-phospho-L-histidine.</text>
        <dbReference type="EC" id="2.7.13.3"/>
    </reaction>
</comment>
<dbReference type="PROSITE" id="PS50113">
    <property type="entry name" value="PAC"/>
    <property type="match status" value="1"/>
</dbReference>
<evidence type="ECO:0000313" key="13">
    <source>
        <dbReference type="EMBL" id="ARS89679.1"/>
    </source>
</evidence>
<dbReference type="Pfam" id="PF13426">
    <property type="entry name" value="PAS_9"/>
    <property type="match status" value="1"/>
</dbReference>
<evidence type="ECO:0000256" key="8">
    <source>
        <dbReference type="SAM" id="MobiDB-lite"/>
    </source>
</evidence>
<keyword evidence="5 13" id="KW-0418">Kinase</keyword>
<dbReference type="KEGG" id="naj:B1756_07945"/>
<dbReference type="CDD" id="cd00156">
    <property type="entry name" value="REC"/>
    <property type="match status" value="1"/>
</dbReference>
<dbReference type="InterPro" id="IPR035965">
    <property type="entry name" value="PAS-like_dom_sf"/>
</dbReference>
<evidence type="ECO:0000256" key="3">
    <source>
        <dbReference type="ARBA" id="ARBA00022553"/>
    </source>
</evidence>
<proteinExistence type="predicted"/>
<dbReference type="PROSITE" id="PS50109">
    <property type="entry name" value="HIS_KIN"/>
    <property type="match status" value="1"/>
</dbReference>
<dbReference type="InterPro" id="IPR000700">
    <property type="entry name" value="PAS-assoc_C"/>
</dbReference>
<feature type="region of interest" description="Disordered" evidence="8">
    <location>
        <begin position="426"/>
        <end position="449"/>
    </location>
</feature>
<evidence type="ECO:0000259" key="11">
    <source>
        <dbReference type="PROSITE" id="PS50112"/>
    </source>
</evidence>
<dbReference type="InterPro" id="IPR003661">
    <property type="entry name" value="HisK_dim/P_dom"/>
</dbReference>
<dbReference type="Proteomes" id="UP000250088">
    <property type="component" value="Chromosome"/>
</dbReference>
<dbReference type="Pfam" id="PF02518">
    <property type="entry name" value="HATPase_c"/>
    <property type="match status" value="1"/>
</dbReference>
<dbReference type="InterPro" id="IPR000014">
    <property type="entry name" value="PAS"/>
</dbReference>
<name>A0A2Z2HRI5_9EURY</name>
<keyword evidence="6" id="KW-0902">Two-component regulatory system</keyword>
<evidence type="ECO:0000259" key="10">
    <source>
        <dbReference type="PROSITE" id="PS50110"/>
    </source>
</evidence>
<dbReference type="RefSeq" id="WP_086888056.1">
    <property type="nucleotide sequence ID" value="NZ_CP019893.1"/>
</dbReference>
<dbReference type="AlphaFoldDB" id="A0A2Z2HRI5"/>
<dbReference type="SUPFAM" id="SSF52172">
    <property type="entry name" value="CheY-like"/>
    <property type="match status" value="1"/>
</dbReference>
<evidence type="ECO:0000313" key="14">
    <source>
        <dbReference type="Proteomes" id="UP000250088"/>
    </source>
</evidence>
<keyword evidence="14" id="KW-1185">Reference proteome</keyword>
<evidence type="ECO:0000256" key="2">
    <source>
        <dbReference type="ARBA" id="ARBA00012438"/>
    </source>
</evidence>
<evidence type="ECO:0000256" key="4">
    <source>
        <dbReference type="ARBA" id="ARBA00022679"/>
    </source>
</evidence>
<evidence type="ECO:0000256" key="1">
    <source>
        <dbReference type="ARBA" id="ARBA00000085"/>
    </source>
</evidence>
<evidence type="ECO:0000259" key="12">
    <source>
        <dbReference type="PROSITE" id="PS50113"/>
    </source>
</evidence>
<dbReference type="PANTHER" id="PTHR43711:SF1">
    <property type="entry name" value="HISTIDINE KINASE 1"/>
    <property type="match status" value="1"/>
</dbReference>
<protein>
    <recommendedName>
        <fullName evidence="2">histidine kinase</fullName>
        <ecNumber evidence="2">2.7.13.3</ecNumber>
    </recommendedName>
</protein>
<dbReference type="SMART" id="SM00387">
    <property type="entry name" value="HATPase_c"/>
    <property type="match status" value="1"/>
</dbReference>
<reference evidence="14" key="1">
    <citation type="submission" date="2017-02" db="EMBL/GenBank/DDBJ databases">
        <title>Natronthermophilus aegyptiacus gen. nov.,sp. nov., an aerobic, extremely halophilic alkalithermophilic archaeon isolated from the athalassohaline Wadi An Natrun, Egypt.</title>
        <authorList>
            <person name="Zhao B."/>
        </authorList>
    </citation>
    <scope>NUCLEOTIDE SEQUENCE [LARGE SCALE GENOMIC DNA]</scope>
    <source>
        <strain evidence="14">JW/NM-HA 15</strain>
    </source>
</reference>
<dbReference type="EC" id="2.7.13.3" evidence="2"/>
<keyword evidence="4" id="KW-0808">Transferase</keyword>
<feature type="domain" description="Histidine kinase" evidence="9">
    <location>
        <begin position="289"/>
        <end position="522"/>
    </location>
</feature>
<dbReference type="SMART" id="SM00091">
    <property type="entry name" value="PAS"/>
    <property type="match status" value="1"/>
</dbReference>
<evidence type="ECO:0000256" key="5">
    <source>
        <dbReference type="ARBA" id="ARBA00022777"/>
    </source>
</evidence>
<dbReference type="SUPFAM" id="SSF55785">
    <property type="entry name" value="PYP-like sensor domain (PAS domain)"/>
    <property type="match status" value="1"/>
</dbReference>
<keyword evidence="3 7" id="KW-0597">Phosphoprotein</keyword>
<dbReference type="PANTHER" id="PTHR43711">
    <property type="entry name" value="TWO-COMPONENT HISTIDINE KINASE"/>
    <property type="match status" value="1"/>
</dbReference>
<dbReference type="Gene3D" id="1.10.287.130">
    <property type="match status" value="1"/>
</dbReference>
<dbReference type="CDD" id="cd00130">
    <property type="entry name" value="PAS"/>
    <property type="match status" value="1"/>
</dbReference>
<dbReference type="Pfam" id="PF00512">
    <property type="entry name" value="HisKA"/>
    <property type="match status" value="1"/>
</dbReference>
<dbReference type="Gene3D" id="3.40.50.2300">
    <property type="match status" value="1"/>
</dbReference>
<dbReference type="InterPro" id="IPR036890">
    <property type="entry name" value="HATPase_C_sf"/>
</dbReference>
<dbReference type="InterPro" id="IPR001789">
    <property type="entry name" value="Sig_transdc_resp-reg_receiver"/>
</dbReference>
<dbReference type="Pfam" id="PF00072">
    <property type="entry name" value="Response_reg"/>
    <property type="match status" value="1"/>
</dbReference>
<dbReference type="InterPro" id="IPR036097">
    <property type="entry name" value="HisK_dim/P_sf"/>
</dbReference>
<dbReference type="SUPFAM" id="SSF47384">
    <property type="entry name" value="Homodimeric domain of signal transducing histidine kinase"/>
    <property type="match status" value="1"/>
</dbReference>
<dbReference type="InterPro" id="IPR005467">
    <property type="entry name" value="His_kinase_dom"/>
</dbReference>
<dbReference type="PROSITE" id="PS50110">
    <property type="entry name" value="RESPONSE_REGULATORY"/>
    <property type="match status" value="1"/>
</dbReference>
<dbReference type="Gene3D" id="3.30.450.20">
    <property type="entry name" value="PAS domain"/>
    <property type="match status" value="1"/>
</dbReference>
<feature type="domain" description="Response regulatory" evidence="10">
    <location>
        <begin position="10"/>
        <end position="124"/>
    </location>
</feature>
<dbReference type="EMBL" id="CP019893">
    <property type="protein sequence ID" value="ARS89679.1"/>
    <property type="molecule type" value="Genomic_DNA"/>
</dbReference>
<dbReference type="GeneID" id="32894003"/>
<dbReference type="OrthoDB" id="230688at2157"/>
<dbReference type="SUPFAM" id="SSF55874">
    <property type="entry name" value="ATPase domain of HSP90 chaperone/DNA topoisomerase II/histidine kinase"/>
    <property type="match status" value="1"/>
</dbReference>
<dbReference type="InterPro" id="IPR050736">
    <property type="entry name" value="Sensor_HK_Regulatory"/>
</dbReference>
<dbReference type="SMART" id="SM00448">
    <property type="entry name" value="REC"/>
    <property type="match status" value="1"/>
</dbReference>
<accession>A0A2Z2HRI5</accession>
<dbReference type="Gene3D" id="3.30.565.10">
    <property type="entry name" value="Histidine kinase-like ATPase, C-terminal domain"/>
    <property type="match status" value="1"/>
</dbReference>
<dbReference type="SMART" id="SM00388">
    <property type="entry name" value="HisKA"/>
    <property type="match status" value="1"/>
</dbReference>
<organism evidence="13 14">
    <name type="scientific">Natrarchaeobaculum aegyptiacum</name>
    <dbReference type="NCBI Taxonomy" id="745377"/>
    <lineage>
        <taxon>Archaea</taxon>
        <taxon>Methanobacteriati</taxon>
        <taxon>Methanobacteriota</taxon>
        <taxon>Stenosarchaea group</taxon>
        <taxon>Halobacteria</taxon>
        <taxon>Halobacteriales</taxon>
        <taxon>Natrialbaceae</taxon>
        <taxon>Natrarchaeobaculum</taxon>
    </lineage>
</organism>
<feature type="modified residue" description="4-aspartylphosphate" evidence="7">
    <location>
        <position position="59"/>
    </location>
</feature>
<dbReference type="GO" id="GO:0000155">
    <property type="term" value="F:phosphorelay sensor kinase activity"/>
    <property type="evidence" value="ECO:0007669"/>
    <property type="project" value="InterPro"/>
</dbReference>
<dbReference type="NCBIfam" id="TIGR00229">
    <property type="entry name" value="sensory_box"/>
    <property type="match status" value="1"/>
</dbReference>
<evidence type="ECO:0000256" key="7">
    <source>
        <dbReference type="PROSITE-ProRule" id="PRU00169"/>
    </source>
</evidence>
<feature type="domain" description="PAC" evidence="12">
    <location>
        <begin position="209"/>
        <end position="278"/>
    </location>
</feature>
<sequence>MRTEADEPGQVLYVDDDETLLELTAATLETTSLSVETESDPTRALERVRDGSYDCLVTDYEMPGLSGIELLESVRDVGEDLPVILFTATGSEAVASEAFAAGATGYVTKGRGTDQFELLRNQIRKAVVQHRTRRELERKTAAMDEAPVGITITDPGREDNPLIYVNQQFERLTGYPREEILGRNCRFLQGERTEQGPVDEMRAAIDAREPVSVVLRNYRRDGTMFWNEVTIAPIGETGDGSSDDDHGSSEGDDAGSHYFVGFQRDVTRRKMAEDRLRRQNERLEEFSGTVSHDLRGPLTVASGYLELARDEIDGEIPHVEAIQTAHERMGSLIDDLLERARAGTIVDDVEPVSLAEALETAWHPPPTVEATLNVAVDEDVTVPADETRLVQLLENLFGNAVEHGATVSSVEESGGETGDVTAAHVEAGDDDERENGDESERGHAGSPRVTVTAGLLEDGFYVEDDGPGIDPESREQVFESGYTTGSDGFGLGLQLVRDVVDAHGWEIGILEAAGGGSRFEISQIDGIRGR</sequence>
<gene>
    <name evidence="13" type="ORF">B1756_07945</name>
</gene>
<dbReference type="InterPro" id="IPR003594">
    <property type="entry name" value="HATPase_dom"/>
</dbReference>
<evidence type="ECO:0000259" key="9">
    <source>
        <dbReference type="PROSITE" id="PS50109"/>
    </source>
</evidence>
<evidence type="ECO:0000256" key="6">
    <source>
        <dbReference type="ARBA" id="ARBA00023012"/>
    </source>
</evidence>
<dbReference type="PROSITE" id="PS50112">
    <property type="entry name" value="PAS"/>
    <property type="match status" value="1"/>
</dbReference>